<dbReference type="Pfam" id="PF00512">
    <property type="entry name" value="HisKA"/>
    <property type="match status" value="1"/>
</dbReference>
<dbReference type="Gene3D" id="3.30.565.10">
    <property type="entry name" value="Histidine kinase-like ATPase, C-terminal domain"/>
    <property type="match status" value="1"/>
</dbReference>
<dbReference type="InterPro" id="IPR003661">
    <property type="entry name" value="HisK_dim/P_dom"/>
</dbReference>
<evidence type="ECO:0000256" key="5">
    <source>
        <dbReference type="ARBA" id="ARBA00022679"/>
    </source>
</evidence>
<dbReference type="RefSeq" id="WP_058724236.1">
    <property type="nucleotide sequence ID" value="NZ_LDQC01000002.1"/>
</dbReference>
<organism evidence="13 14">
    <name type="scientific">Curtobacterium luteum</name>
    <dbReference type="NCBI Taxonomy" id="33881"/>
    <lineage>
        <taxon>Bacteria</taxon>
        <taxon>Bacillati</taxon>
        <taxon>Actinomycetota</taxon>
        <taxon>Actinomycetes</taxon>
        <taxon>Micrococcales</taxon>
        <taxon>Microbacteriaceae</taxon>
        <taxon>Curtobacterium</taxon>
    </lineage>
</organism>
<feature type="transmembrane region" description="Helical" evidence="10">
    <location>
        <begin position="12"/>
        <end position="33"/>
    </location>
</feature>
<evidence type="ECO:0000259" key="12">
    <source>
        <dbReference type="PROSITE" id="PS50885"/>
    </source>
</evidence>
<dbReference type="PANTHER" id="PTHR45436">
    <property type="entry name" value="SENSOR HISTIDINE KINASE YKOH"/>
    <property type="match status" value="1"/>
</dbReference>
<keyword evidence="5" id="KW-0808">Transferase</keyword>
<evidence type="ECO:0000313" key="14">
    <source>
        <dbReference type="Proteomes" id="UP000078252"/>
    </source>
</evidence>
<keyword evidence="6 10" id="KW-0812">Transmembrane</keyword>
<dbReference type="SUPFAM" id="SSF158472">
    <property type="entry name" value="HAMP domain-like"/>
    <property type="match status" value="1"/>
</dbReference>
<dbReference type="SUPFAM" id="SSF55874">
    <property type="entry name" value="ATPase domain of HSP90 chaperone/DNA topoisomerase II/histidine kinase"/>
    <property type="match status" value="1"/>
</dbReference>
<evidence type="ECO:0000313" key="13">
    <source>
        <dbReference type="EMBL" id="KTR11750.1"/>
    </source>
</evidence>
<dbReference type="SMART" id="SM00388">
    <property type="entry name" value="HisKA"/>
    <property type="match status" value="1"/>
</dbReference>
<keyword evidence="4" id="KW-0597">Phosphoprotein</keyword>
<evidence type="ECO:0000259" key="11">
    <source>
        <dbReference type="PROSITE" id="PS50109"/>
    </source>
</evidence>
<dbReference type="InterPro" id="IPR003660">
    <property type="entry name" value="HAMP_dom"/>
</dbReference>
<keyword evidence="10" id="KW-0472">Membrane</keyword>
<evidence type="ECO:0000256" key="4">
    <source>
        <dbReference type="ARBA" id="ARBA00022553"/>
    </source>
</evidence>
<dbReference type="GO" id="GO:0005886">
    <property type="term" value="C:plasma membrane"/>
    <property type="evidence" value="ECO:0007669"/>
    <property type="project" value="UniProtKB-SubCell"/>
</dbReference>
<dbReference type="EMBL" id="LDQC01000002">
    <property type="protein sequence ID" value="KTR11750.1"/>
    <property type="molecule type" value="Genomic_DNA"/>
</dbReference>
<dbReference type="Pfam" id="PF02518">
    <property type="entry name" value="HATPase_c"/>
    <property type="match status" value="1"/>
</dbReference>
<gene>
    <name evidence="13" type="ORF">NS184_00835</name>
</gene>
<evidence type="ECO:0000256" key="10">
    <source>
        <dbReference type="SAM" id="Phobius"/>
    </source>
</evidence>
<proteinExistence type="predicted"/>
<protein>
    <recommendedName>
        <fullName evidence="3">histidine kinase</fullName>
        <ecNumber evidence="3">2.7.13.3</ecNumber>
    </recommendedName>
</protein>
<dbReference type="SMART" id="SM00304">
    <property type="entry name" value="HAMP"/>
    <property type="match status" value="1"/>
</dbReference>
<comment type="caution">
    <text evidence="13">The sequence shown here is derived from an EMBL/GenBank/DDBJ whole genome shotgun (WGS) entry which is preliminary data.</text>
</comment>
<feature type="domain" description="HAMP" evidence="12">
    <location>
        <begin position="120"/>
        <end position="173"/>
    </location>
</feature>
<accession>A0A175S4B7</accession>
<keyword evidence="8 10" id="KW-1133">Transmembrane helix</keyword>
<sequence length="392" mass="41008">MSRAWSIGARTALVFAVASMALTAAVLVFVNLASQASFAGALQGPGPSAPASGRATAAPGSDLAVTAVPTAGVTGGSNGAPGPTSIAIVQTVSTLQWQWSAVGIVVAGLLAGVVGWVVSRRMLRPVDTITQTATRLSASNLHERIGLAGPDDELRRLATTIDALLARLEAAFEGQRRFAAQASHELRTPLAVQRAALQIGLPDDASPEDIAVVREQLLTENRRTERLIASLLLLAEAERDISGHTEDVDPEVVVTETCAALATAAREAGVRLEASNRPGGQPIRWQAEPALVRQLLHNLVDNAVEYNEADGFVRITTDPSGWTVENSGQVVTADRAAILVEPFRRGASTNGHRHSGLGLSIVVAVVRAHGWSLDVRPRPGGGLVVRVDARPA</sequence>
<evidence type="ECO:0000256" key="3">
    <source>
        <dbReference type="ARBA" id="ARBA00012438"/>
    </source>
</evidence>
<dbReference type="CDD" id="cd00082">
    <property type="entry name" value="HisKA"/>
    <property type="match status" value="1"/>
</dbReference>
<dbReference type="InterPro" id="IPR003594">
    <property type="entry name" value="HATPase_dom"/>
</dbReference>
<dbReference type="Proteomes" id="UP000078252">
    <property type="component" value="Unassembled WGS sequence"/>
</dbReference>
<dbReference type="EC" id="2.7.13.3" evidence="3"/>
<dbReference type="PATRIC" id="fig|33881.3.peg.870"/>
<evidence type="ECO:0000256" key="1">
    <source>
        <dbReference type="ARBA" id="ARBA00000085"/>
    </source>
</evidence>
<dbReference type="CDD" id="cd00075">
    <property type="entry name" value="HATPase"/>
    <property type="match status" value="1"/>
</dbReference>
<comment type="subcellular location">
    <subcellularLocation>
        <location evidence="2">Cell membrane</location>
    </subcellularLocation>
</comment>
<dbReference type="InterPro" id="IPR036890">
    <property type="entry name" value="HATPase_C_sf"/>
</dbReference>
<dbReference type="InterPro" id="IPR050428">
    <property type="entry name" value="TCS_sensor_his_kinase"/>
</dbReference>
<reference evidence="13 14" key="1">
    <citation type="journal article" date="2016" name="Front. Microbiol.">
        <title>Genomic Resource of Rice Seed Associated Bacteria.</title>
        <authorList>
            <person name="Midha S."/>
            <person name="Bansal K."/>
            <person name="Sharma S."/>
            <person name="Kumar N."/>
            <person name="Patil P.P."/>
            <person name="Chaudhry V."/>
            <person name="Patil P.B."/>
        </authorList>
    </citation>
    <scope>NUCLEOTIDE SEQUENCE [LARGE SCALE GENOMIC DNA]</scope>
    <source>
        <strain evidence="13 14">NS184</strain>
    </source>
</reference>
<dbReference type="InterPro" id="IPR036097">
    <property type="entry name" value="HisK_dim/P_sf"/>
</dbReference>
<evidence type="ECO:0000256" key="2">
    <source>
        <dbReference type="ARBA" id="ARBA00004236"/>
    </source>
</evidence>
<dbReference type="InterPro" id="IPR005467">
    <property type="entry name" value="His_kinase_dom"/>
</dbReference>
<dbReference type="AlphaFoldDB" id="A0A175S4B7"/>
<dbReference type="SUPFAM" id="SSF47384">
    <property type="entry name" value="Homodimeric domain of signal transducing histidine kinase"/>
    <property type="match status" value="1"/>
</dbReference>
<dbReference type="Gene3D" id="6.10.340.10">
    <property type="match status" value="1"/>
</dbReference>
<dbReference type="PROSITE" id="PS50109">
    <property type="entry name" value="HIS_KIN"/>
    <property type="match status" value="1"/>
</dbReference>
<dbReference type="CDD" id="cd06225">
    <property type="entry name" value="HAMP"/>
    <property type="match status" value="1"/>
</dbReference>
<dbReference type="PROSITE" id="PS50885">
    <property type="entry name" value="HAMP"/>
    <property type="match status" value="1"/>
</dbReference>
<dbReference type="SMART" id="SM00387">
    <property type="entry name" value="HATPase_c"/>
    <property type="match status" value="1"/>
</dbReference>
<dbReference type="PANTHER" id="PTHR45436:SF5">
    <property type="entry name" value="SENSOR HISTIDINE KINASE TRCS"/>
    <property type="match status" value="1"/>
</dbReference>
<evidence type="ECO:0000256" key="9">
    <source>
        <dbReference type="ARBA" id="ARBA00023012"/>
    </source>
</evidence>
<evidence type="ECO:0000256" key="7">
    <source>
        <dbReference type="ARBA" id="ARBA00022777"/>
    </source>
</evidence>
<keyword evidence="9" id="KW-0902">Two-component regulatory system</keyword>
<dbReference type="OrthoDB" id="9786919at2"/>
<dbReference type="Gene3D" id="1.10.287.130">
    <property type="match status" value="1"/>
</dbReference>
<comment type="catalytic activity">
    <reaction evidence="1">
        <text>ATP + protein L-histidine = ADP + protein N-phospho-L-histidine.</text>
        <dbReference type="EC" id="2.7.13.3"/>
    </reaction>
</comment>
<keyword evidence="7" id="KW-0418">Kinase</keyword>
<feature type="domain" description="Histidine kinase" evidence="11">
    <location>
        <begin position="181"/>
        <end position="392"/>
    </location>
</feature>
<feature type="transmembrane region" description="Helical" evidence="10">
    <location>
        <begin position="97"/>
        <end position="118"/>
    </location>
</feature>
<name>A0A175S4B7_9MICO</name>
<evidence type="ECO:0000256" key="8">
    <source>
        <dbReference type="ARBA" id="ARBA00022989"/>
    </source>
</evidence>
<dbReference type="GO" id="GO:0000155">
    <property type="term" value="F:phosphorelay sensor kinase activity"/>
    <property type="evidence" value="ECO:0007669"/>
    <property type="project" value="InterPro"/>
</dbReference>
<dbReference type="STRING" id="33881.NS184_00835"/>
<dbReference type="Pfam" id="PF00672">
    <property type="entry name" value="HAMP"/>
    <property type="match status" value="1"/>
</dbReference>
<evidence type="ECO:0000256" key="6">
    <source>
        <dbReference type="ARBA" id="ARBA00022692"/>
    </source>
</evidence>